<name>A0AAD6YWH9_9AGAR</name>
<feature type="non-terminal residue" evidence="1">
    <location>
        <position position="58"/>
    </location>
</feature>
<sequence length="58" mass="7109">MVIRDVKHRWNFTEAMITRALKLRKAIHRWVIERDELLPLRLEEKDWTLLESLGQILQ</sequence>
<dbReference type="InterPro" id="IPR012337">
    <property type="entry name" value="RNaseH-like_sf"/>
</dbReference>
<reference evidence="1" key="1">
    <citation type="submission" date="2023-03" db="EMBL/GenBank/DDBJ databases">
        <title>Massive genome expansion in bonnet fungi (Mycena s.s.) driven by repeated elements and novel gene families across ecological guilds.</title>
        <authorList>
            <consortium name="Lawrence Berkeley National Laboratory"/>
            <person name="Harder C.B."/>
            <person name="Miyauchi S."/>
            <person name="Viragh M."/>
            <person name="Kuo A."/>
            <person name="Thoen E."/>
            <person name="Andreopoulos B."/>
            <person name="Lu D."/>
            <person name="Skrede I."/>
            <person name="Drula E."/>
            <person name="Henrissat B."/>
            <person name="Morin E."/>
            <person name="Kohler A."/>
            <person name="Barry K."/>
            <person name="LaButti K."/>
            <person name="Morin E."/>
            <person name="Salamov A."/>
            <person name="Lipzen A."/>
            <person name="Mereny Z."/>
            <person name="Hegedus B."/>
            <person name="Baldrian P."/>
            <person name="Stursova M."/>
            <person name="Weitz H."/>
            <person name="Taylor A."/>
            <person name="Grigoriev I.V."/>
            <person name="Nagy L.G."/>
            <person name="Martin F."/>
            <person name="Kauserud H."/>
        </authorList>
    </citation>
    <scope>NUCLEOTIDE SEQUENCE</scope>
    <source>
        <strain evidence="1">CBHHK002</strain>
    </source>
</reference>
<protein>
    <submittedName>
        <fullName evidence="1">Uncharacterized protein</fullName>
    </submittedName>
</protein>
<dbReference type="EMBL" id="JARIHO010000159">
    <property type="protein sequence ID" value="KAJ7300602.1"/>
    <property type="molecule type" value="Genomic_DNA"/>
</dbReference>
<evidence type="ECO:0000313" key="1">
    <source>
        <dbReference type="EMBL" id="KAJ7300602.1"/>
    </source>
</evidence>
<gene>
    <name evidence="1" type="ORF">DFH08DRAFT_649898</name>
</gene>
<keyword evidence="2" id="KW-1185">Reference proteome</keyword>
<comment type="caution">
    <text evidence="1">The sequence shown here is derived from an EMBL/GenBank/DDBJ whole genome shotgun (WGS) entry which is preliminary data.</text>
</comment>
<organism evidence="1 2">
    <name type="scientific">Mycena albidolilacea</name>
    <dbReference type="NCBI Taxonomy" id="1033008"/>
    <lineage>
        <taxon>Eukaryota</taxon>
        <taxon>Fungi</taxon>
        <taxon>Dikarya</taxon>
        <taxon>Basidiomycota</taxon>
        <taxon>Agaricomycotina</taxon>
        <taxon>Agaricomycetes</taxon>
        <taxon>Agaricomycetidae</taxon>
        <taxon>Agaricales</taxon>
        <taxon>Marasmiineae</taxon>
        <taxon>Mycenaceae</taxon>
        <taxon>Mycena</taxon>
    </lineage>
</organism>
<dbReference type="SUPFAM" id="SSF53098">
    <property type="entry name" value="Ribonuclease H-like"/>
    <property type="match status" value="1"/>
</dbReference>
<evidence type="ECO:0000313" key="2">
    <source>
        <dbReference type="Proteomes" id="UP001218218"/>
    </source>
</evidence>
<dbReference type="AlphaFoldDB" id="A0AAD6YWH9"/>
<accession>A0AAD6YWH9</accession>
<proteinExistence type="predicted"/>
<dbReference type="Proteomes" id="UP001218218">
    <property type="component" value="Unassembled WGS sequence"/>
</dbReference>